<dbReference type="SUPFAM" id="SSF52799">
    <property type="entry name" value="(Phosphotyrosine protein) phosphatases II"/>
    <property type="match status" value="1"/>
</dbReference>
<dbReference type="Proteomes" id="UP000703661">
    <property type="component" value="Unassembled WGS sequence"/>
</dbReference>
<keyword evidence="4" id="KW-1185">Reference proteome</keyword>
<dbReference type="PANTHER" id="PTHR31126:SF14">
    <property type="entry name" value="TYROSINE-PROTEIN PHOSPHATASE OCA6-RELATED"/>
    <property type="match status" value="1"/>
</dbReference>
<evidence type="ECO:0000256" key="1">
    <source>
        <dbReference type="SAM" id="MobiDB-lite"/>
    </source>
</evidence>
<feature type="compositionally biased region" description="Low complexity" evidence="1">
    <location>
        <begin position="368"/>
        <end position="393"/>
    </location>
</feature>
<dbReference type="InterPro" id="IPR029021">
    <property type="entry name" value="Prot-tyrosine_phosphatase-like"/>
</dbReference>
<feature type="region of interest" description="Disordered" evidence="1">
    <location>
        <begin position="217"/>
        <end position="332"/>
    </location>
</feature>
<name>A0A9P6N6E0_9FUNG</name>
<proteinExistence type="predicted"/>
<accession>A0A9P6N6E0</accession>
<dbReference type="GO" id="GO:0016791">
    <property type="term" value="F:phosphatase activity"/>
    <property type="evidence" value="ECO:0007669"/>
    <property type="project" value="TreeGrafter"/>
</dbReference>
<evidence type="ECO:0000259" key="2">
    <source>
        <dbReference type="PROSITE" id="PS50054"/>
    </source>
</evidence>
<feature type="domain" description="Tyrosine-protein phosphatase" evidence="2">
    <location>
        <begin position="15"/>
        <end position="164"/>
    </location>
</feature>
<feature type="compositionally biased region" description="Polar residues" evidence="1">
    <location>
        <begin position="238"/>
        <end position="252"/>
    </location>
</feature>
<dbReference type="PANTHER" id="PTHR31126">
    <property type="entry name" value="TYROSINE-PROTEIN PHOSPHATASE"/>
    <property type="match status" value="1"/>
</dbReference>
<dbReference type="OrthoDB" id="6375174at2759"/>
<feature type="compositionally biased region" description="Polar residues" evidence="1">
    <location>
        <begin position="294"/>
        <end position="307"/>
    </location>
</feature>
<evidence type="ECO:0000313" key="4">
    <source>
        <dbReference type="Proteomes" id="UP000703661"/>
    </source>
</evidence>
<evidence type="ECO:0000313" key="3">
    <source>
        <dbReference type="EMBL" id="KAG0024316.1"/>
    </source>
</evidence>
<organism evidence="3 4">
    <name type="scientific">Entomortierella chlamydospora</name>
    <dbReference type="NCBI Taxonomy" id="101097"/>
    <lineage>
        <taxon>Eukaryota</taxon>
        <taxon>Fungi</taxon>
        <taxon>Fungi incertae sedis</taxon>
        <taxon>Mucoromycota</taxon>
        <taxon>Mortierellomycotina</taxon>
        <taxon>Mortierellomycetes</taxon>
        <taxon>Mortierellales</taxon>
        <taxon>Mortierellaceae</taxon>
        <taxon>Entomortierella</taxon>
    </lineage>
</organism>
<dbReference type="Gene3D" id="3.90.190.10">
    <property type="entry name" value="Protein tyrosine phosphatase superfamily"/>
    <property type="match status" value="1"/>
</dbReference>
<gene>
    <name evidence="3" type="ORF">BGZ80_004278</name>
</gene>
<dbReference type="InterPro" id="IPR004861">
    <property type="entry name" value="Siw14-like"/>
</dbReference>
<feature type="compositionally biased region" description="Polar residues" evidence="1">
    <location>
        <begin position="443"/>
        <end position="454"/>
    </location>
</feature>
<dbReference type="FunFam" id="3.90.190.10:FF:000084">
    <property type="entry name" value="Tyrosine phospatase-like protein"/>
    <property type="match status" value="1"/>
</dbReference>
<protein>
    <recommendedName>
        <fullName evidence="2">Tyrosine-protein phosphatase domain-containing protein</fullName>
    </recommendedName>
</protein>
<dbReference type="AlphaFoldDB" id="A0A9P6N6E0"/>
<dbReference type="PROSITE" id="PS50054">
    <property type="entry name" value="TYR_PHOSPHATASE_DUAL"/>
    <property type="match status" value="1"/>
</dbReference>
<feature type="region of interest" description="Disordered" evidence="1">
    <location>
        <begin position="361"/>
        <end position="473"/>
    </location>
</feature>
<dbReference type="EMBL" id="JAAAID010000022">
    <property type="protein sequence ID" value="KAG0024316.1"/>
    <property type="molecule type" value="Genomic_DNA"/>
</dbReference>
<reference evidence="3" key="1">
    <citation type="journal article" date="2020" name="Fungal Divers.">
        <title>Resolving the Mortierellaceae phylogeny through synthesis of multi-gene phylogenetics and phylogenomics.</title>
        <authorList>
            <person name="Vandepol N."/>
            <person name="Liber J."/>
            <person name="Desiro A."/>
            <person name="Na H."/>
            <person name="Kennedy M."/>
            <person name="Barry K."/>
            <person name="Grigoriev I.V."/>
            <person name="Miller A.N."/>
            <person name="O'Donnell K."/>
            <person name="Stajich J.E."/>
            <person name="Bonito G."/>
        </authorList>
    </citation>
    <scope>NUCLEOTIDE SEQUENCE</scope>
    <source>
        <strain evidence="3">NRRL 2769</strain>
    </source>
</reference>
<dbReference type="Pfam" id="PF03162">
    <property type="entry name" value="Y_phosphatase2"/>
    <property type="match status" value="1"/>
</dbReference>
<feature type="compositionally biased region" description="Low complexity" evidence="1">
    <location>
        <begin position="253"/>
        <end position="271"/>
    </location>
</feature>
<dbReference type="CDD" id="cd17663">
    <property type="entry name" value="PFA-DSP_Oca6"/>
    <property type="match status" value="1"/>
</dbReference>
<sequence>MPASWSPTPLIPPFRFGTVEPEVYRGAYPKQRNLRFLKRLKLRTILSLIPDAPDAIFQEFCTQQGIKSIHLPVDKVKDNVPLTYNRAVEAVQIIIDRENLPIYIHCLDGASVTGLVVCCLRKLQTWNISSAMGEFLRYLRGGVISSEESVFVEKFCSEIEISKPIPLWLWEGQITFKKHPTLKLKFTIPPTPATPSVINTSIPSPTLPNQNVATVFPSHQGDGSGVARISTGAAINGGDTSTHGVNGDSSAISNLSNNNQSGPGSSLLSPSMALQNHASRLLTKGSPSRDRPNSNKTSVRTDISGLSSYGPRATSIATPTTAALPPNKRFMAGNSSILGQQQHQLSSQDQAPSDSMALAAEAGTALKSSSQSSLSSSGPSSSSGQATSEASETARAHVISIVRSRRGSLSTQSGEHGLDSVDNANTGKDGGSNVGPGLEENNADSLTSAAQDRNASGPAIAKNVSTAAPTPAPAAEVADEYYEVSMTLKALALEGADF</sequence>
<comment type="caution">
    <text evidence="3">The sequence shown here is derived from an EMBL/GenBank/DDBJ whole genome shotgun (WGS) entry which is preliminary data.</text>
</comment>
<dbReference type="InterPro" id="IPR020422">
    <property type="entry name" value="TYR_PHOSPHATASE_DUAL_dom"/>
</dbReference>